<organism evidence="3 4">
    <name type="scientific">Nocardia terrae</name>
    <dbReference type="NCBI Taxonomy" id="2675851"/>
    <lineage>
        <taxon>Bacteria</taxon>
        <taxon>Bacillati</taxon>
        <taxon>Actinomycetota</taxon>
        <taxon>Actinomycetes</taxon>
        <taxon>Mycobacteriales</taxon>
        <taxon>Nocardiaceae</taxon>
        <taxon>Nocardia</taxon>
    </lineage>
</organism>
<dbReference type="PANTHER" id="PTHR22946">
    <property type="entry name" value="DIENELACTONE HYDROLASE DOMAIN-CONTAINING PROTEIN-RELATED"/>
    <property type="match status" value="1"/>
</dbReference>
<gene>
    <name evidence="3" type="ORF">GPX89_08000</name>
</gene>
<dbReference type="InterPro" id="IPR010520">
    <property type="entry name" value="FrsA-like"/>
</dbReference>
<dbReference type="Gene3D" id="3.40.50.1820">
    <property type="entry name" value="alpha/beta hydrolase"/>
    <property type="match status" value="1"/>
</dbReference>
<dbReference type="AlphaFoldDB" id="A0A7K1USP8"/>
<evidence type="ECO:0000256" key="1">
    <source>
        <dbReference type="ARBA" id="ARBA00008645"/>
    </source>
</evidence>
<reference evidence="3 4" key="1">
    <citation type="submission" date="2019-12" db="EMBL/GenBank/DDBJ databases">
        <title>Nocardia sp. nov. ET3-3 isolated from soil.</title>
        <authorList>
            <person name="Kanchanasin P."/>
            <person name="Tanasupawat S."/>
            <person name="Yuki M."/>
            <person name="Kudo T."/>
        </authorList>
    </citation>
    <scope>NUCLEOTIDE SEQUENCE [LARGE SCALE GENOMIC DNA]</scope>
    <source>
        <strain evidence="3 4">ET3-3</strain>
    </source>
</reference>
<dbReference type="EMBL" id="WRPP01000001">
    <property type="protein sequence ID" value="MVU77189.1"/>
    <property type="molecule type" value="Genomic_DNA"/>
</dbReference>
<dbReference type="PANTHER" id="PTHR22946:SF12">
    <property type="entry name" value="CONIDIAL PIGMENT BIOSYNTHESIS PROTEIN AYG1 (AFU_ORTHOLOGUE AFUA_2G17550)"/>
    <property type="match status" value="1"/>
</dbReference>
<dbReference type="SUPFAM" id="SSF53474">
    <property type="entry name" value="alpha/beta-Hydrolases"/>
    <property type="match status" value="1"/>
</dbReference>
<keyword evidence="4" id="KW-1185">Reference proteome</keyword>
<evidence type="ECO:0000256" key="2">
    <source>
        <dbReference type="ARBA" id="ARBA00022801"/>
    </source>
</evidence>
<protein>
    <submittedName>
        <fullName evidence="3">Alpha/beta hydrolase</fullName>
    </submittedName>
</protein>
<dbReference type="InterPro" id="IPR029058">
    <property type="entry name" value="AB_hydrolase_fold"/>
</dbReference>
<keyword evidence="2 3" id="KW-0378">Hydrolase</keyword>
<accession>A0A7K1USP8</accession>
<dbReference type="GO" id="GO:0016787">
    <property type="term" value="F:hydrolase activity"/>
    <property type="evidence" value="ECO:0007669"/>
    <property type="project" value="UniProtKB-KW"/>
</dbReference>
<evidence type="ECO:0000313" key="4">
    <source>
        <dbReference type="Proteomes" id="UP000466794"/>
    </source>
</evidence>
<dbReference type="InterPro" id="IPR050261">
    <property type="entry name" value="FrsA_esterase"/>
</dbReference>
<sequence>MPEMAKRVMVTACAITRTTERATHRFGVTPFLPKLHADRFTHLGGMPEDQFRLQMAGCRSFEDTHWSTYWGSFASEYLARADEALAKLGGPSTQRLLDPTATTDLRALGDLLAPAVTLLADRGTVADPLAAQRFCAQHPESADAAVALDALIKALVYEFHAGWPGWSPGRLRAYERSYRLCEILVTALAPAMGVTVEAVEIPVGNSDRVRGLLMLPATAAAPVPTVLVTNGLEGTIAEALLPLLAQRDSGLGTFVMEMPGTYSYREPMSDASQAVYSKVIDFLAADARIDADRLGMMGFSFGAYWSARMAAVEPRLKVAVANGVLTDHSFGGSSSIGKPEILISTFRQTLGANSPLDLSRKLANLSLADRYRDIEIPILVVNGANDSLASPQDSIDLAAGAVRGQLALYADDDHCAMGHAVLWEELSTQFLRQHLLPAATAAVTV</sequence>
<name>A0A7K1USP8_9NOCA</name>
<evidence type="ECO:0000313" key="3">
    <source>
        <dbReference type="EMBL" id="MVU77189.1"/>
    </source>
</evidence>
<dbReference type="Pfam" id="PF06500">
    <property type="entry name" value="FrsA-like"/>
    <property type="match status" value="1"/>
</dbReference>
<dbReference type="Proteomes" id="UP000466794">
    <property type="component" value="Unassembled WGS sequence"/>
</dbReference>
<comment type="caution">
    <text evidence="3">The sequence shown here is derived from an EMBL/GenBank/DDBJ whole genome shotgun (WGS) entry which is preliminary data.</text>
</comment>
<comment type="similarity">
    <text evidence="1">Belongs to the AB hydrolase superfamily.</text>
</comment>
<proteinExistence type="inferred from homology"/>